<evidence type="ECO:0000313" key="1">
    <source>
        <dbReference type="EMBL" id="QHB31867.1"/>
    </source>
</evidence>
<dbReference type="AlphaFoldDB" id="A0A857EWR9"/>
<name>A0A857EWR9_9GAMM</name>
<dbReference type="Proteomes" id="UP000464402">
    <property type="component" value="Chromosome"/>
</dbReference>
<organism evidence="1 2">
    <name type="scientific">Yersinia canariae</name>
    <dbReference type="NCBI Taxonomy" id="2607663"/>
    <lineage>
        <taxon>Bacteria</taxon>
        <taxon>Pseudomonadati</taxon>
        <taxon>Pseudomonadota</taxon>
        <taxon>Gammaproteobacteria</taxon>
        <taxon>Enterobacterales</taxon>
        <taxon>Yersiniaceae</taxon>
        <taxon>Yersinia</taxon>
    </lineage>
</organism>
<sequence>MSTQETKEFLFTQTCNVIAGHLASGNIPVTNQYIAESFEGIFLALQNEYNKNVKRKPTPLKEILGK</sequence>
<dbReference type="KEGG" id="yca:F0T03_06615"/>
<protein>
    <submittedName>
        <fullName evidence="1">Uncharacterized protein</fullName>
    </submittedName>
</protein>
<proteinExistence type="predicted"/>
<evidence type="ECO:0000313" key="2">
    <source>
        <dbReference type="Proteomes" id="UP000464402"/>
    </source>
</evidence>
<dbReference type="RefSeq" id="WP_159677502.1">
    <property type="nucleotide sequence ID" value="NZ_CP043727.1"/>
</dbReference>
<gene>
    <name evidence="1" type="ORF">F0T03_06615</name>
</gene>
<dbReference type="EMBL" id="CP043727">
    <property type="protein sequence ID" value="QHB31867.1"/>
    <property type="molecule type" value="Genomic_DNA"/>
</dbReference>
<reference evidence="2" key="1">
    <citation type="submission" date="2019-09" db="EMBL/GenBank/DDBJ databases">
        <title>Yersinia canariae sp. nov., isolated from a human yersiniosis case.</title>
        <authorList>
            <person name="Nguyen S.V."/>
            <person name="Greig D."/>
            <person name="Hurley D."/>
            <person name="Cao Y."/>
            <person name="McCabe E."/>
            <person name="Mitchell M."/>
            <person name="Jenkins C."/>
            <person name="Fanning S."/>
        </authorList>
    </citation>
    <scope>NUCLEOTIDE SEQUENCE [LARGE SCALE GENOMIC DNA]</scope>
    <source>
        <strain evidence="2">NCTC 14382</strain>
    </source>
</reference>
<keyword evidence="2" id="KW-1185">Reference proteome</keyword>
<accession>A0A857EWR9</accession>